<feature type="region of interest" description="Disordered" evidence="1">
    <location>
        <begin position="60"/>
        <end position="86"/>
    </location>
</feature>
<evidence type="ECO:0000256" key="2">
    <source>
        <dbReference type="SAM" id="SignalP"/>
    </source>
</evidence>
<dbReference type="RefSeq" id="WP_074763986.1">
    <property type="nucleotide sequence ID" value="NZ_FNKP01000001.1"/>
</dbReference>
<protein>
    <submittedName>
        <fullName evidence="3">PsiF repeat-containing protein</fullName>
    </submittedName>
</protein>
<name>A0A1H1BUR8_9BURK</name>
<feature type="signal peptide" evidence="2">
    <location>
        <begin position="1"/>
        <end position="26"/>
    </location>
</feature>
<dbReference type="Proteomes" id="UP000183487">
    <property type="component" value="Unassembled WGS sequence"/>
</dbReference>
<dbReference type="Pfam" id="PF07769">
    <property type="entry name" value="PsiF_repeat"/>
    <property type="match status" value="2"/>
</dbReference>
<dbReference type="InterPro" id="IPR011690">
    <property type="entry name" value="P_starv_induced_PsiF"/>
</dbReference>
<accession>A0A1H1BUR8</accession>
<sequence length="101" mass="10677">MKIQSAIATLALGAVLASPMFTPAFAQNSQQTKMADCNKQAADKKGDDRKAFMKTCLSSKPAAAPMSQQDKMKACNTQATGKKGDDRKAFMKSCLSSAPAN</sequence>
<evidence type="ECO:0000313" key="4">
    <source>
        <dbReference type="Proteomes" id="UP000183487"/>
    </source>
</evidence>
<evidence type="ECO:0000256" key="1">
    <source>
        <dbReference type="SAM" id="MobiDB-lite"/>
    </source>
</evidence>
<feature type="chain" id="PRO_5010248925" evidence="2">
    <location>
        <begin position="27"/>
        <end position="101"/>
    </location>
</feature>
<reference evidence="4" key="1">
    <citation type="submission" date="2016-10" db="EMBL/GenBank/DDBJ databases">
        <authorList>
            <person name="Varghese N."/>
        </authorList>
    </citation>
    <scope>NUCLEOTIDE SEQUENCE [LARGE SCALE GENOMIC DNA]</scope>
    <source>
        <strain evidence="4">GAS106B</strain>
    </source>
</reference>
<dbReference type="OrthoDB" id="8001925at2"/>
<evidence type="ECO:0000313" key="3">
    <source>
        <dbReference type="EMBL" id="SDQ55678.1"/>
    </source>
</evidence>
<organism evidence="3 4">
    <name type="scientific">Paraburkholderia fungorum</name>
    <dbReference type="NCBI Taxonomy" id="134537"/>
    <lineage>
        <taxon>Bacteria</taxon>
        <taxon>Pseudomonadati</taxon>
        <taxon>Pseudomonadota</taxon>
        <taxon>Betaproteobacteria</taxon>
        <taxon>Burkholderiales</taxon>
        <taxon>Burkholderiaceae</taxon>
        <taxon>Paraburkholderia</taxon>
    </lineage>
</organism>
<keyword evidence="4" id="KW-1185">Reference proteome</keyword>
<dbReference type="EMBL" id="FNKP01000001">
    <property type="protein sequence ID" value="SDQ55678.1"/>
    <property type="molecule type" value="Genomic_DNA"/>
</dbReference>
<keyword evidence="2" id="KW-0732">Signal</keyword>
<gene>
    <name evidence="3" type="ORF">SAMN05443245_1826</name>
</gene>
<dbReference type="AlphaFoldDB" id="A0A1H1BUR8"/>
<proteinExistence type="predicted"/>